<feature type="domain" description="CAP-Gly" evidence="7">
    <location>
        <begin position="1077"/>
        <end position="1119"/>
    </location>
</feature>
<feature type="transmembrane region" description="Helical" evidence="5">
    <location>
        <begin position="146"/>
        <end position="165"/>
    </location>
</feature>
<dbReference type="SUPFAM" id="SSF74924">
    <property type="entry name" value="Cap-Gly domain"/>
    <property type="match status" value="3"/>
</dbReference>
<name>A0A8S9YC13_9TREM</name>
<dbReference type="SMART" id="SM01052">
    <property type="entry name" value="CAP_GLY"/>
    <property type="match status" value="3"/>
</dbReference>
<dbReference type="SMART" id="SM00248">
    <property type="entry name" value="ANK"/>
    <property type="match status" value="3"/>
</dbReference>
<feature type="transmembrane region" description="Helical" evidence="5">
    <location>
        <begin position="120"/>
        <end position="140"/>
    </location>
</feature>
<dbReference type="PANTHER" id="PTHR18916">
    <property type="entry name" value="DYNACTIN 1-RELATED MICROTUBULE-BINDING"/>
    <property type="match status" value="1"/>
</dbReference>
<keyword evidence="6" id="KW-0732">Signal</keyword>
<evidence type="ECO:0000259" key="7">
    <source>
        <dbReference type="PROSITE" id="PS50245"/>
    </source>
</evidence>
<keyword evidence="9" id="KW-1185">Reference proteome</keyword>
<feature type="transmembrane region" description="Helical" evidence="5">
    <location>
        <begin position="370"/>
        <end position="390"/>
    </location>
</feature>
<dbReference type="OrthoDB" id="2130750at2759"/>
<comment type="subcellular location">
    <subcellularLocation>
        <location evidence="1">Cytoplasm</location>
    </subcellularLocation>
</comment>
<feature type="chain" id="PRO_5035768246" description="CAP-Gly domain-containing protein" evidence="6">
    <location>
        <begin position="26"/>
        <end position="1329"/>
    </location>
</feature>
<keyword evidence="2" id="KW-0963">Cytoplasm</keyword>
<dbReference type="Gene3D" id="2.30.30.190">
    <property type="entry name" value="CAP Gly-rich-like domain"/>
    <property type="match status" value="3"/>
</dbReference>
<accession>A0A8S9YC13</accession>
<dbReference type="Gene3D" id="1.25.40.20">
    <property type="entry name" value="Ankyrin repeat-containing domain"/>
    <property type="match status" value="1"/>
</dbReference>
<gene>
    <name evidence="8" type="ORF">EG68_05526</name>
</gene>
<evidence type="ECO:0000256" key="4">
    <source>
        <dbReference type="SAM" id="MobiDB-lite"/>
    </source>
</evidence>
<keyword evidence="5" id="KW-0472">Membrane</keyword>
<dbReference type="Proteomes" id="UP000822476">
    <property type="component" value="Unassembled WGS sequence"/>
</dbReference>
<evidence type="ECO:0000256" key="1">
    <source>
        <dbReference type="ARBA" id="ARBA00004496"/>
    </source>
</evidence>
<feature type="compositionally biased region" description="Low complexity" evidence="4">
    <location>
        <begin position="1008"/>
        <end position="1017"/>
    </location>
</feature>
<proteinExistence type="predicted"/>
<feature type="transmembrane region" description="Helical" evidence="5">
    <location>
        <begin position="241"/>
        <end position="260"/>
    </location>
</feature>
<dbReference type="Pfam" id="PF00023">
    <property type="entry name" value="Ank"/>
    <property type="match status" value="1"/>
</dbReference>
<evidence type="ECO:0000313" key="9">
    <source>
        <dbReference type="Proteomes" id="UP000822476"/>
    </source>
</evidence>
<dbReference type="InterPro" id="IPR002110">
    <property type="entry name" value="Ankyrin_rpt"/>
</dbReference>
<keyword evidence="5" id="KW-1133">Transmembrane helix</keyword>
<dbReference type="Pfam" id="PF01302">
    <property type="entry name" value="CAP_GLY"/>
    <property type="match status" value="3"/>
</dbReference>
<dbReference type="GO" id="GO:0005634">
    <property type="term" value="C:nucleus"/>
    <property type="evidence" value="ECO:0007669"/>
    <property type="project" value="TreeGrafter"/>
</dbReference>
<sequence length="1329" mass="147705">MRYLTLFVWMVVMLSVRVLVKHCASQNFVKSFAYSSMDNWDSQGVFLHEAGLNVYDNDIVHQPPLALHLWSVALRYTENWVTIYFLLLELIIMCSVSKLCDPNVHTSSRSLILSRDDFVLCRYLMIICYCFNPYSILAFASQSTSVIWNITSVWTLITCFQNRLFISSCVCALGCYLRLYSGLLLLPILAVANINANANNRLAFRLFRMGTSLLGFVITTVCLLYGSYLAEGRTWTFLKSIYFHQLIFADCAPQLGIYWYLFVEMFDHFLELFVWAFQLLFITLIFALNVRFRHEPVFLSVAVLLVANVLQPYHSVGEFGYLLAVLPLWSYLYKYSRLALPTICVLLAALVLTPLFYYMWLQPGTANANFYFAACMVYAVGQILLITDWLNAHSKREYLLRVGQKLALSSGQKLVEYQSRPSIQTECAPSPRTAARSQFTRSTFDRLRIVPTIDECDSNLTSSSSHRPSSSRRLYPVSHPPAEVPFCDACRRQDLDMLINSELKSPSPVGLPSADDEDASRSWIFKQVPGPWWWCEDCQALVSSPEVTISHLFAVLRQWTPYAQLQLISVVEEIFLRGAHVDDRDGLTDMSLLHFVAKSGALGDEKSACRIAEFLLDGGACLEARCKWTDMTPLHYAAYFDCPMLVELFLKRGAELEARSQLMDNATPLHLAATQLSLSSARVLLQASVHSLAKIGIGFKGRDVLDALGRTPYDCLPPETQLNEPLCSLRNRLAELLGLPSRVGTHDNPYSNRHFNNLAAIPNGEPRSLTTTSKSSTDQEPLHESSPLDSRNDAQNTPLSKIDGEQLSELSWLVAESGFLSPRIRRATTTQVNTVSTPTRPRTAPPVRPSKVNHPVPSTSSISAKVTLQSLGLSLNDRVCIGSGNTSHAKLDAPARCFDVGGRIGKLRYCGPVAFASGIWVGVELDQPLGRNNGTVAGVQYFSCAANHGVFSPIGRVYKALAEGFGNQCNLVASNSSGRKSPLDEQGRNRGCAFDTTYDETKRRLPMSRSSYSLTSSMEQERLSTPPLTSRPIDLSHVTAKVDTGLRSPDVDATLKFQLGDRVLVSGQRRGIIRFIGPTHFASGTWYGIELEQAVGKNNGSIGGIFYFECPADHGVFAPISRLQRLPNRPRTPQSSGKFSKRSSMSGSCYADPNHQCEKDRLRTRMSWSTTTSPVVGRVVVDRPEIPVSLLQSLSKPGRNNTGVITETSPFHLIEGMQVLCAGEIGTLRYIGQISFADGIWLGVELRRPRGRHDGSVAGRRYFTCRPGHGLLVRPSRVFCRGINAANLLPPGFAAIEQDAVVKRHSELQSCGNREAITTSSTTSDEKKT</sequence>
<evidence type="ECO:0000256" key="2">
    <source>
        <dbReference type="ARBA" id="ARBA00022490"/>
    </source>
</evidence>
<feature type="region of interest" description="Disordered" evidence="4">
    <location>
        <begin position="743"/>
        <end position="799"/>
    </location>
</feature>
<protein>
    <recommendedName>
        <fullName evidence="7">CAP-Gly domain-containing protein</fullName>
    </recommendedName>
</protein>
<dbReference type="PROSITE" id="PS00845">
    <property type="entry name" value="CAP_GLY_1"/>
    <property type="match status" value="1"/>
</dbReference>
<feature type="transmembrane region" description="Helical" evidence="5">
    <location>
        <begin position="80"/>
        <end position="100"/>
    </location>
</feature>
<keyword evidence="3" id="KW-0040">ANK repeat</keyword>
<feature type="transmembrane region" description="Helical" evidence="5">
    <location>
        <begin position="206"/>
        <end position="229"/>
    </location>
</feature>
<feature type="transmembrane region" description="Helical" evidence="5">
    <location>
        <begin position="335"/>
        <end position="358"/>
    </location>
</feature>
<dbReference type="SUPFAM" id="SSF48403">
    <property type="entry name" value="Ankyrin repeat"/>
    <property type="match status" value="1"/>
</dbReference>
<dbReference type="GO" id="GO:0005938">
    <property type="term" value="C:cell cortex"/>
    <property type="evidence" value="ECO:0007669"/>
    <property type="project" value="TreeGrafter"/>
</dbReference>
<feature type="compositionally biased region" description="Low complexity" evidence="4">
    <location>
        <begin position="830"/>
        <end position="842"/>
    </location>
</feature>
<organism evidence="8 9">
    <name type="scientific">Paragonimus skrjabini miyazakii</name>
    <dbReference type="NCBI Taxonomy" id="59628"/>
    <lineage>
        <taxon>Eukaryota</taxon>
        <taxon>Metazoa</taxon>
        <taxon>Spiralia</taxon>
        <taxon>Lophotrochozoa</taxon>
        <taxon>Platyhelminthes</taxon>
        <taxon>Trematoda</taxon>
        <taxon>Digenea</taxon>
        <taxon>Plagiorchiida</taxon>
        <taxon>Troglotremata</taxon>
        <taxon>Troglotrematidae</taxon>
        <taxon>Paragonimus</taxon>
    </lineage>
</organism>
<feature type="region of interest" description="Disordered" evidence="4">
    <location>
        <begin position="830"/>
        <end position="859"/>
    </location>
</feature>
<evidence type="ECO:0000256" key="3">
    <source>
        <dbReference type="PROSITE-ProRule" id="PRU00023"/>
    </source>
</evidence>
<reference evidence="8" key="1">
    <citation type="submission" date="2019-07" db="EMBL/GenBank/DDBJ databases">
        <title>Annotation for the trematode Paragonimus miyazaki's.</title>
        <authorList>
            <person name="Choi Y.-J."/>
        </authorList>
    </citation>
    <scope>NUCLEOTIDE SEQUENCE</scope>
    <source>
        <strain evidence="8">Japan</strain>
    </source>
</reference>
<feature type="region of interest" description="Disordered" evidence="4">
    <location>
        <begin position="1008"/>
        <end position="1030"/>
    </location>
</feature>
<feature type="transmembrane region" description="Helical" evidence="5">
    <location>
        <begin position="272"/>
        <end position="290"/>
    </location>
</feature>
<dbReference type="InterPro" id="IPR036770">
    <property type="entry name" value="Ankyrin_rpt-contain_sf"/>
</dbReference>
<evidence type="ECO:0000256" key="6">
    <source>
        <dbReference type="SAM" id="SignalP"/>
    </source>
</evidence>
<dbReference type="PROSITE" id="PS50088">
    <property type="entry name" value="ANK_REPEAT"/>
    <property type="match status" value="1"/>
</dbReference>
<dbReference type="Pfam" id="PF06728">
    <property type="entry name" value="PIG-U"/>
    <property type="match status" value="1"/>
</dbReference>
<evidence type="ECO:0000256" key="5">
    <source>
        <dbReference type="SAM" id="Phobius"/>
    </source>
</evidence>
<keyword evidence="5" id="KW-0812">Transmembrane</keyword>
<feature type="compositionally biased region" description="Polar residues" evidence="4">
    <location>
        <begin position="787"/>
        <end position="799"/>
    </location>
</feature>
<dbReference type="PANTHER" id="PTHR18916:SF85">
    <property type="entry name" value="TUBULIN-FOLDING COFACTOR B"/>
    <property type="match status" value="1"/>
</dbReference>
<feature type="repeat" description="ANK" evidence="3">
    <location>
        <begin position="629"/>
        <end position="661"/>
    </location>
</feature>
<feature type="domain" description="CAP-Gly" evidence="7">
    <location>
        <begin position="1232"/>
        <end position="1274"/>
    </location>
</feature>
<dbReference type="InterPro" id="IPR000938">
    <property type="entry name" value="CAP-Gly_domain"/>
</dbReference>
<feature type="transmembrane region" description="Helical" evidence="5">
    <location>
        <begin position="177"/>
        <end position="194"/>
    </location>
</feature>
<feature type="compositionally biased region" description="Polar residues" evidence="4">
    <location>
        <begin position="768"/>
        <end position="779"/>
    </location>
</feature>
<comment type="caution">
    <text evidence="8">The sequence shown here is derived from an EMBL/GenBank/DDBJ whole genome shotgun (WGS) entry which is preliminary data.</text>
</comment>
<dbReference type="GO" id="GO:0031122">
    <property type="term" value="P:cytoplasmic microtubule organization"/>
    <property type="evidence" value="ECO:0007669"/>
    <property type="project" value="TreeGrafter"/>
</dbReference>
<feature type="region of interest" description="Disordered" evidence="4">
    <location>
        <begin position="1126"/>
        <end position="1152"/>
    </location>
</feature>
<feature type="compositionally biased region" description="Low complexity" evidence="4">
    <location>
        <begin position="1135"/>
        <end position="1148"/>
    </location>
</feature>
<dbReference type="PROSITE" id="PS50245">
    <property type="entry name" value="CAP_GLY_2"/>
    <property type="match status" value="3"/>
</dbReference>
<dbReference type="GO" id="GO:0051010">
    <property type="term" value="F:microtubule plus-end binding"/>
    <property type="evidence" value="ECO:0007669"/>
    <property type="project" value="TreeGrafter"/>
</dbReference>
<feature type="signal peptide" evidence="6">
    <location>
        <begin position="1"/>
        <end position="25"/>
    </location>
</feature>
<dbReference type="GO" id="GO:0035371">
    <property type="term" value="C:microtubule plus-end"/>
    <property type="evidence" value="ECO:0007669"/>
    <property type="project" value="TreeGrafter"/>
</dbReference>
<dbReference type="PROSITE" id="PS50297">
    <property type="entry name" value="ANK_REP_REGION"/>
    <property type="match status" value="1"/>
</dbReference>
<evidence type="ECO:0000313" key="8">
    <source>
        <dbReference type="EMBL" id="KAF7232653.1"/>
    </source>
</evidence>
<dbReference type="EMBL" id="JTDE01021650">
    <property type="protein sequence ID" value="KAF7232653.1"/>
    <property type="molecule type" value="Genomic_DNA"/>
</dbReference>
<dbReference type="InterPro" id="IPR036859">
    <property type="entry name" value="CAP-Gly_dom_sf"/>
</dbReference>
<feature type="domain" description="CAP-Gly" evidence="7">
    <location>
        <begin position="911"/>
        <end position="953"/>
    </location>
</feature>
<feature type="transmembrane region" description="Helical" evidence="5">
    <location>
        <begin position="297"/>
        <end position="315"/>
    </location>
</feature>